<organism evidence="7 8">
    <name type="scientific">Cupriavidus pampae</name>
    <dbReference type="NCBI Taxonomy" id="659251"/>
    <lineage>
        <taxon>Bacteria</taxon>
        <taxon>Pseudomonadati</taxon>
        <taxon>Pseudomonadota</taxon>
        <taxon>Betaproteobacteria</taxon>
        <taxon>Burkholderiales</taxon>
        <taxon>Burkholderiaceae</taxon>
        <taxon>Cupriavidus</taxon>
    </lineage>
</organism>
<feature type="transmembrane region" description="Helical" evidence="5">
    <location>
        <begin position="87"/>
        <end position="107"/>
    </location>
</feature>
<proteinExistence type="predicted"/>
<feature type="domain" description="Major facilitator superfamily (MFS) profile" evidence="6">
    <location>
        <begin position="18"/>
        <end position="416"/>
    </location>
</feature>
<sequence length="427" mass="44904">MLHFLSTRMVNGAALKRIYLLLFALTLTLYVDRASLSISAIEVSREFDLSPVEMGYLLSSFNWLYFLALVPVGQLIGAFGPKRVGGLGIGLLSVVSALTGLATGFASLLMCRLAGGLCAAVTYPTGMRAIRDCVPKSQWGLAAAILHSGSLIGPALGAVGFAWLLGLFTWRAIFVVAGVTGLIWLAAWFVWYRERDQTESSSNADGFETDADVAPPIGLRGIVRSPAMRAIALAHGSAGFATHFFLSWLPGYLQMEKDLPVMNTGVLTAGAYLGAAALVLVAAGLSDRILHAADLSRGRRKIWASGVLLCAATVVMVPLVSELWLIMLIVMFSVATCASAVSLNLALVNDLTRHPHDVGTAVGFISTVGNVFGLLSPIVTGYVVAETGSFALAFVIAGCLLAAGALVLAVVPTRNVAVRAPASPRTR</sequence>
<accession>A0ABM8WFZ6</accession>
<feature type="transmembrane region" description="Helical" evidence="5">
    <location>
        <begin position="390"/>
        <end position="411"/>
    </location>
</feature>
<feature type="transmembrane region" description="Helical" evidence="5">
    <location>
        <begin position="360"/>
        <end position="384"/>
    </location>
</feature>
<dbReference type="PANTHER" id="PTHR11662:SF399">
    <property type="entry name" value="FI19708P1-RELATED"/>
    <property type="match status" value="1"/>
</dbReference>
<dbReference type="PANTHER" id="PTHR11662">
    <property type="entry name" value="SOLUTE CARRIER FAMILY 17"/>
    <property type="match status" value="1"/>
</dbReference>
<reference evidence="7 8" key="1">
    <citation type="submission" date="2021-08" db="EMBL/GenBank/DDBJ databases">
        <authorList>
            <person name="Peeters C."/>
        </authorList>
    </citation>
    <scope>NUCLEOTIDE SEQUENCE [LARGE SCALE GENOMIC DNA]</scope>
    <source>
        <strain evidence="7 8">LMG 32289</strain>
    </source>
</reference>
<keyword evidence="3 5" id="KW-1133">Transmembrane helix</keyword>
<dbReference type="InterPro" id="IPR020846">
    <property type="entry name" value="MFS_dom"/>
</dbReference>
<dbReference type="InterPro" id="IPR036259">
    <property type="entry name" value="MFS_trans_sf"/>
</dbReference>
<evidence type="ECO:0000313" key="7">
    <source>
        <dbReference type="EMBL" id="CAG9166240.1"/>
    </source>
</evidence>
<name>A0ABM8WFZ6_9BURK</name>
<feature type="transmembrane region" description="Helical" evidence="5">
    <location>
        <begin position="230"/>
        <end position="249"/>
    </location>
</feature>
<gene>
    <name evidence="7" type="primary">lgoT_1</name>
    <name evidence="7" type="ORF">LMG32289_00961</name>
</gene>
<dbReference type="EMBL" id="CAJZAG010000002">
    <property type="protein sequence ID" value="CAG9166240.1"/>
    <property type="molecule type" value="Genomic_DNA"/>
</dbReference>
<feature type="transmembrane region" description="Helical" evidence="5">
    <location>
        <begin position="142"/>
        <end position="166"/>
    </location>
</feature>
<protein>
    <submittedName>
        <fullName evidence="7">L-galactonate transporter</fullName>
    </submittedName>
</protein>
<evidence type="ECO:0000259" key="6">
    <source>
        <dbReference type="PROSITE" id="PS50850"/>
    </source>
</evidence>
<dbReference type="SUPFAM" id="SSF103473">
    <property type="entry name" value="MFS general substrate transporter"/>
    <property type="match status" value="1"/>
</dbReference>
<dbReference type="Pfam" id="PF07690">
    <property type="entry name" value="MFS_1"/>
    <property type="match status" value="1"/>
</dbReference>
<feature type="transmembrane region" description="Helical" evidence="5">
    <location>
        <begin position="172"/>
        <end position="192"/>
    </location>
</feature>
<keyword evidence="4 5" id="KW-0472">Membrane</keyword>
<dbReference type="PROSITE" id="PS50850">
    <property type="entry name" value="MFS"/>
    <property type="match status" value="1"/>
</dbReference>
<dbReference type="Gene3D" id="1.20.1250.20">
    <property type="entry name" value="MFS general substrate transporter like domains"/>
    <property type="match status" value="2"/>
</dbReference>
<feature type="transmembrane region" description="Helical" evidence="5">
    <location>
        <begin position="113"/>
        <end position="130"/>
    </location>
</feature>
<feature type="transmembrane region" description="Helical" evidence="5">
    <location>
        <begin position="269"/>
        <end position="290"/>
    </location>
</feature>
<evidence type="ECO:0000256" key="4">
    <source>
        <dbReference type="ARBA" id="ARBA00023136"/>
    </source>
</evidence>
<comment type="subcellular location">
    <subcellularLocation>
        <location evidence="1">Membrane</location>
        <topology evidence="1">Multi-pass membrane protein</topology>
    </subcellularLocation>
</comment>
<comment type="caution">
    <text evidence="7">The sequence shown here is derived from an EMBL/GenBank/DDBJ whole genome shotgun (WGS) entry which is preliminary data.</text>
</comment>
<keyword evidence="2 5" id="KW-0812">Transmembrane</keyword>
<evidence type="ECO:0000313" key="8">
    <source>
        <dbReference type="Proteomes" id="UP000706525"/>
    </source>
</evidence>
<feature type="transmembrane region" description="Helical" evidence="5">
    <location>
        <begin position="63"/>
        <end position="80"/>
    </location>
</feature>
<dbReference type="InterPro" id="IPR050382">
    <property type="entry name" value="MFS_Na/Anion_cotransporter"/>
</dbReference>
<evidence type="ECO:0000256" key="1">
    <source>
        <dbReference type="ARBA" id="ARBA00004141"/>
    </source>
</evidence>
<evidence type="ECO:0000256" key="3">
    <source>
        <dbReference type="ARBA" id="ARBA00022989"/>
    </source>
</evidence>
<evidence type="ECO:0000256" key="2">
    <source>
        <dbReference type="ARBA" id="ARBA00022692"/>
    </source>
</evidence>
<dbReference type="Proteomes" id="UP000706525">
    <property type="component" value="Unassembled WGS sequence"/>
</dbReference>
<dbReference type="InterPro" id="IPR011701">
    <property type="entry name" value="MFS"/>
</dbReference>
<feature type="transmembrane region" description="Helical" evidence="5">
    <location>
        <begin position="302"/>
        <end position="320"/>
    </location>
</feature>
<keyword evidence="8" id="KW-1185">Reference proteome</keyword>
<evidence type="ECO:0000256" key="5">
    <source>
        <dbReference type="SAM" id="Phobius"/>
    </source>
</evidence>
<feature type="transmembrane region" description="Helical" evidence="5">
    <location>
        <begin position="326"/>
        <end position="348"/>
    </location>
</feature>